<proteinExistence type="predicted"/>
<dbReference type="EMBL" id="VFPE01000002">
    <property type="protein sequence ID" value="TQM27537.1"/>
    <property type="molecule type" value="Genomic_DNA"/>
</dbReference>
<keyword evidence="6 7" id="KW-0472">Membrane</keyword>
<evidence type="ECO:0000256" key="7">
    <source>
        <dbReference type="SAM" id="Phobius"/>
    </source>
</evidence>
<feature type="transmembrane region" description="Helical" evidence="7">
    <location>
        <begin position="341"/>
        <end position="361"/>
    </location>
</feature>
<feature type="transmembrane region" description="Helical" evidence="7">
    <location>
        <begin position="12"/>
        <end position="33"/>
    </location>
</feature>
<dbReference type="GO" id="GO:0005886">
    <property type="term" value="C:plasma membrane"/>
    <property type="evidence" value="ECO:0007669"/>
    <property type="project" value="UniProtKB-SubCell"/>
</dbReference>
<feature type="transmembrane region" description="Helical" evidence="7">
    <location>
        <begin position="202"/>
        <end position="221"/>
    </location>
</feature>
<sequence length="496" mass="53878">MSQDSKSRATAVAQRAAAGMSWTTMAILIATAVASVRGLPAMAEYGWASIFLYILPALVFMVPVALVAAELASGWKGGVFVWVKEAFGERMGFSAIWQQWIQNVVWYPAQLAFFASALAYVFNPALASNGLFTGAVILIVYWFSTLIAFRGVKAFAGVSKWGFIAGTIVPSLGLVLFAILFLTSGGKSELPPVTEAQWFPTWTGLASIVLIVSNFLSYAGMEMNAVHVNEMDKPSRNFPRAIVLASIVILIIFIFPTLALSVGVAPSDVNLTQGVLQAFDVFFKQLGMPWATTVMALLIVFGILASVVTWIPGPSKGLLLVGRQGYLPPKLQGTNKYDMQVPIMVVQGIIVTVLAVLFAIVPSVQSVFWIFSAMAVQLYLIMYMMMFLAAMKLRRTHPDVQRGFRTPAMGFIGWLGFLASLLAFLIGFVEPEGSSMGQLGYTLLLIGGIVGLGIWPFIIMMFRKDSWKIHPDVSHAHQDNDVDATKTEATTTPTAS</sequence>
<dbReference type="PANTHER" id="PTHR42770">
    <property type="entry name" value="AMINO ACID TRANSPORTER-RELATED"/>
    <property type="match status" value="1"/>
</dbReference>
<dbReference type="InterPro" id="IPR050367">
    <property type="entry name" value="APC_superfamily"/>
</dbReference>
<dbReference type="Proteomes" id="UP000320235">
    <property type="component" value="Unassembled WGS sequence"/>
</dbReference>
<dbReference type="GO" id="GO:0022857">
    <property type="term" value="F:transmembrane transporter activity"/>
    <property type="evidence" value="ECO:0007669"/>
    <property type="project" value="InterPro"/>
</dbReference>
<dbReference type="PANTHER" id="PTHR42770:SF15">
    <property type="entry name" value="GLUTAMATE_GAMMA-AMINOBUTYRATE ANTIPORTER-RELATED"/>
    <property type="match status" value="1"/>
</dbReference>
<feature type="transmembrane region" description="Helical" evidence="7">
    <location>
        <begin position="367"/>
        <end position="390"/>
    </location>
</feature>
<gene>
    <name evidence="8" type="ORF">FB391_1556</name>
</gene>
<comment type="subcellular location">
    <subcellularLocation>
        <location evidence="1">Cell membrane</location>
        <topology evidence="1">Multi-pass membrane protein</topology>
    </subcellularLocation>
</comment>
<dbReference type="AlphaFoldDB" id="A0A543F134"/>
<evidence type="ECO:0000313" key="9">
    <source>
        <dbReference type="Proteomes" id="UP000320235"/>
    </source>
</evidence>
<evidence type="ECO:0000256" key="4">
    <source>
        <dbReference type="ARBA" id="ARBA00022692"/>
    </source>
</evidence>
<feature type="transmembrane region" description="Helical" evidence="7">
    <location>
        <begin position="128"/>
        <end position="149"/>
    </location>
</feature>
<feature type="transmembrane region" description="Helical" evidence="7">
    <location>
        <begin position="45"/>
        <end position="68"/>
    </location>
</feature>
<comment type="caution">
    <text evidence="8">The sequence shown here is derived from an EMBL/GenBank/DDBJ whole genome shotgun (WGS) entry which is preliminary data.</text>
</comment>
<feature type="transmembrane region" description="Helical" evidence="7">
    <location>
        <begin position="287"/>
        <end position="311"/>
    </location>
</feature>
<keyword evidence="9" id="KW-1185">Reference proteome</keyword>
<accession>A0A543F134</accession>
<dbReference type="Pfam" id="PF13520">
    <property type="entry name" value="AA_permease_2"/>
    <property type="match status" value="1"/>
</dbReference>
<feature type="transmembrane region" description="Helical" evidence="7">
    <location>
        <begin position="242"/>
        <end position="267"/>
    </location>
</feature>
<evidence type="ECO:0000256" key="3">
    <source>
        <dbReference type="ARBA" id="ARBA00022475"/>
    </source>
</evidence>
<evidence type="ECO:0000256" key="1">
    <source>
        <dbReference type="ARBA" id="ARBA00004651"/>
    </source>
</evidence>
<evidence type="ECO:0000256" key="2">
    <source>
        <dbReference type="ARBA" id="ARBA00022448"/>
    </source>
</evidence>
<keyword evidence="5 7" id="KW-1133">Transmembrane helix</keyword>
<dbReference type="PIRSF" id="PIRSF006060">
    <property type="entry name" value="AA_transporter"/>
    <property type="match status" value="1"/>
</dbReference>
<feature type="transmembrane region" description="Helical" evidence="7">
    <location>
        <begin position="441"/>
        <end position="462"/>
    </location>
</feature>
<reference evidence="8 9" key="1">
    <citation type="submission" date="2019-06" db="EMBL/GenBank/DDBJ databases">
        <title>Sequencing the genomes of 1000 actinobacteria strains.</title>
        <authorList>
            <person name="Klenk H.-P."/>
        </authorList>
    </citation>
    <scope>NUCLEOTIDE SEQUENCE [LARGE SCALE GENOMIC DNA]</scope>
    <source>
        <strain evidence="8 9">DSM 105492</strain>
    </source>
</reference>
<dbReference type="RefSeq" id="WP_221886289.1">
    <property type="nucleotide sequence ID" value="NZ_BAABLH010000004.1"/>
</dbReference>
<keyword evidence="4 7" id="KW-0812">Transmembrane</keyword>
<keyword evidence="3" id="KW-1003">Cell membrane</keyword>
<feature type="transmembrane region" description="Helical" evidence="7">
    <location>
        <begin position="161"/>
        <end position="182"/>
    </location>
</feature>
<organism evidence="8 9">
    <name type="scientific">Microbacterium kyungheense</name>
    <dbReference type="NCBI Taxonomy" id="1263636"/>
    <lineage>
        <taxon>Bacteria</taxon>
        <taxon>Bacillati</taxon>
        <taxon>Actinomycetota</taxon>
        <taxon>Actinomycetes</taxon>
        <taxon>Micrococcales</taxon>
        <taxon>Microbacteriaceae</taxon>
        <taxon>Microbacterium</taxon>
    </lineage>
</organism>
<evidence type="ECO:0000256" key="6">
    <source>
        <dbReference type="ARBA" id="ARBA00023136"/>
    </source>
</evidence>
<feature type="transmembrane region" description="Helical" evidence="7">
    <location>
        <begin position="104"/>
        <end position="122"/>
    </location>
</feature>
<dbReference type="InterPro" id="IPR002293">
    <property type="entry name" value="AA/rel_permease1"/>
</dbReference>
<evidence type="ECO:0000313" key="8">
    <source>
        <dbReference type="EMBL" id="TQM27537.1"/>
    </source>
</evidence>
<feature type="transmembrane region" description="Helical" evidence="7">
    <location>
        <begin position="411"/>
        <end position="429"/>
    </location>
</feature>
<evidence type="ECO:0000256" key="5">
    <source>
        <dbReference type="ARBA" id="ARBA00022989"/>
    </source>
</evidence>
<name>A0A543F134_9MICO</name>
<keyword evidence="2" id="KW-0813">Transport</keyword>
<dbReference type="Gene3D" id="1.20.1740.10">
    <property type="entry name" value="Amino acid/polyamine transporter I"/>
    <property type="match status" value="1"/>
</dbReference>
<protein>
    <submittedName>
        <fullName evidence="8">Putative glutamate/gamma-aminobutyrate antiporter</fullName>
    </submittedName>
</protein>